<name>A0A4Q9WVD7_STAHO</name>
<feature type="transmembrane region" description="Helical" evidence="8">
    <location>
        <begin position="79"/>
        <end position="104"/>
    </location>
</feature>
<sequence length="308" mass="33138">MASNTNVREMIAKNNAKKGGFSDKIVPIILGIIAAISILTTIGILFTLITETITFFTRVSITEFLFTKDWNPTSSDPKYGIWALILGTLKITFIGTLVAVPIGLGAAIYLSEYASDKARRIIKPILEILAGIPTIVFGFFALTFVTPLLRTFIPQLDSFNSISPGIVVGIMIVPIITSMSEDAMASVPNKMREGAFGLGSTKFEVATKVVLPAAASGVIASIVLGISRAIGETMIVSLAAGSSPTSSLTLTSSIQTMTGYIVEIATGDATFGSDIYYSIYAVGFTLFIFTLIMNLISYWISKRYREEY</sequence>
<comment type="function">
    <text evidence="9">Part of the binding-protein-dependent transport system for phosphate; probably responsible for the translocation of the substrate across the membrane.</text>
</comment>
<dbReference type="GO" id="GO:0005315">
    <property type="term" value="F:phosphate transmembrane transporter activity"/>
    <property type="evidence" value="ECO:0007669"/>
    <property type="project" value="InterPro"/>
</dbReference>
<dbReference type="GO" id="GO:0006817">
    <property type="term" value="P:phosphate ion transport"/>
    <property type="evidence" value="ECO:0007669"/>
    <property type="project" value="UniProtKB-KW"/>
</dbReference>
<dbReference type="InterPro" id="IPR011864">
    <property type="entry name" value="Phosphate_PstC"/>
</dbReference>
<keyword evidence="6" id="KW-0406">Ion transport</keyword>
<gene>
    <name evidence="10" type="primary">pstC</name>
    <name evidence="10" type="ORF">J7T32_010095</name>
</gene>
<keyword evidence="9" id="KW-0592">Phosphate transport</keyword>
<dbReference type="EMBL" id="JAGHKT020000018">
    <property type="protein sequence ID" value="MCM5673089.1"/>
    <property type="molecule type" value="Genomic_DNA"/>
</dbReference>
<keyword evidence="9" id="KW-1003">Cell membrane</keyword>
<evidence type="ECO:0000256" key="8">
    <source>
        <dbReference type="RuleBase" id="RU363032"/>
    </source>
</evidence>
<evidence type="ECO:0000256" key="2">
    <source>
        <dbReference type="ARBA" id="ARBA00022448"/>
    </source>
</evidence>
<keyword evidence="6" id="KW-0921">Nickel transport</keyword>
<evidence type="ECO:0000256" key="6">
    <source>
        <dbReference type="ARBA" id="ARBA00023112"/>
    </source>
</evidence>
<evidence type="ECO:0000256" key="7">
    <source>
        <dbReference type="ARBA" id="ARBA00023136"/>
    </source>
</evidence>
<reference evidence="10 11" key="1">
    <citation type="submission" date="2022-06" db="EMBL/GenBank/DDBJ databases">
        <title>Staphylococcus hominis ShoR14 genome sequence.</title>
        <authorList>
            <person name="Yeo C.C."/>
            <person name="Chew C.H."/>
            <person name="Che Hamzah A.M."/>
            <person name="Al-Trad E.I."/>
        </authorList>
    </citation>
    <scope>NUCLEOTIDE SEQUENCE [LARGE SCALE GENOMIC DNA]</scope>
    <source>
        <strain evidence="10 11">ShoR14</strain>
    </source>
</reference>
<feature type="transmembrane region" description="Helical" evidence="8">
    <location>
        <begin position="161"/>
        <end position="180"/>
    </location>
</feature>
<evidence type="ECO:0000256" key="1">
    <source>
        <dbReference type="ARBA" id="ARBA00004141"/>
    </source>
</evidence>
<dbReference type="GO" id="GO:0005886">
    <property type="term" value="C:plasma membrane"/>
    <property type="evidence" value="ECO:0007669"/>
    <property type="project" value="UniProtKB-SubCell"/>
</dbReference>
<comment type="similarity">
    <text evidence="9">Belongs to the binding-protein-dependent transport system permease family. CysTW subfamily.</text>
</comment>
<dbReference type="InterPro" id="IPR035906">
    <property type="entry name" value="MetI-like_sf"/>
</dbReference>
<keyword evidence="11" id="KW-1185">Reference proteome</keyword>
<evidence type="ECO:0000256" key="3">
    <source>
        <dbReference type="ARBA" id="ARBA00022596"/>
    </source>
</evidence>
<protein>
    <recommendedName>
        <fullName evidence="9">Phosphate transport system permease protein</fullName>
    </recommendedName>
</protein>
<evidence type="ECO:0000313" key="10">
    <source>
        <dbReference type="EMBL" id="MCM5673089.1"/>
    </source>
</evidence>
<keyword evidence="5 8" id="KW-1133">Transmembrane helix</keyword>
<proteinExistence type="inferred from homology"/>
<feature type="transmembrane region" description="Helical" evidence="8">
    <location>
        <begin position="209"/>
        <end position="230"/>
    </location>
</feature>
<dbReference type="SUPFAM" id="SSF161098">
    <property type="entry name" value="MetI-like"/>
    <property type="match status" value="1"/>
</dbReference>
<feature type="transmembrane region" description="Helical" evidence="8">
    <location>
        <begin position="125"/>
        <end position="149"/>
    </location>
</feature>
<dbReference type="CDD" id="cd06261">
    <property type="entry name" value="TM_PBP2"/>
    <property type="match status" value="1"/>
</dbReference>
<dbReference type="NCBIfam" id="TIGR02138">
    <property type="entry name" value="phosphate_pstC"/>
    <property type="match status" value="1"/>
</dbReference>
<keyword evidence="7 8" id="KW-0472">Membrane</keyword>
<evidence type="ECO:0000256" key="4">
    <source>
        <dbReference type="ARBA" id="ARBA00022692"/>
    </source>
</evidence>
<keyword evidence="3" id="KW-0533">Nickel</keyword>
<comment type="caution">
    <text evidence="10">The sequence shown here is derived from an EMBL/GenBank/DDBJ whole genome shotgun (WGS) entry which is preliminary data.</text>
</comment>
<keyword evidence="2 8" id="KW-0813">Transport</keyword>
<comment type="subcellular location">
    <subcellularLocation>
        <location evidence="8">Cell membrane</location>
        <topology evidence="8">Multi-pass membrane protein</topology>
    </subcellularLocation>
    <subcellularLocation>
        <location evidence="1">Membrane</location>
        <topology evidence="1">Multi-pass membrane protein</topology>
    </subcellularLocation>
</comment>
<feature type="transmembrane region" description="Helical" evidence="8">
    <location>
        <begin position="275"/>
        <end position="300"/>
    </location>
</feature>
<dbReference type="Proteomes" id="UP000665944">
    <property type="component" value="Unassembled WGS sequence"/>
</dbReference>
<evidence type="ECO:0000313" key="11">
    <source>
        <dbReference type="Proteomes" id="UP000665944"/>
    </source>
</evidence>
<dbReference type="PANTHER" id="PTHR42727">
    <property type="entry name" value="PHOSPHATE TRANSPORT SYSTEM PERMEASE PROTEIN"/>
    <property type="match status" value="1"/>
</dbReference>
<evidence type="ECO:0000256" key="9">
    <source>
        <dbReference type="RuleBase" id="RU363054"/>
    </source>
</evidence>
<dbReference type="PANTHER" id="PTHR42727:SF1">
    <property type="entry name" value="PHOSPHATE TRANSPORT SYSTEM PERMEASE"/>
    <property type="match status" value="1"/>
</dbReference>
<evidence type="ECO:0000256" key="5">
    <source>
        <dbReference type="ARBA" id="ARBA00022989"/>
    </source>
</evidence>
<dbReference type="InterPro" id="IPR000515">
    <property type="entry name" value="MetI-like"/>
</dbReference>
<dbReference type="AlphaFoldDB" id="A0A4Q9WVD7"/>
<dbReference type="Gene3D" id="1.10.3720.10">
    <property type="entry name" value="MetI-like"/>
    <property type="match status" value="1"/>
</dbReference>
<feature type="transmembrane region" description="Helical" evidence="8">
    <location>
        <begin position="25"/>
        <end position="49"/>
    </location>
</feature>
<dbReference type="PROSITE" id="PS50928">
    <property type="entry name" value="ABC_TM1"/>
    <property type="match status" value="1"/>
</dbReference>
<organism evidence="10 11">
    <name type="scientific">Staphylococcus hominis</name>
    <dbReference type="NCBI Taxonomy" id="1290"/>
    <lineage>
        <taxon>Bacteria</taxon>
        <taxon>Bacillati</taxon>
        <taxon>Bacillota</taxon>
        <taxon>Bacilli</taxon>
        <taxon>Bacillales</taxon>
        <taxon>Staphylococcaceae</taxon>
        <taxon>Staphylococcus</taxon>
    </lineage>
</organism>
<keyword evidence="4 8" id="KW-0812">Transmembrane</keyword>
<dbReference type="GO" id="GO:0015675">
    <property type="term" value="P:nickel cation transport"/>
    <property type="evidence" value="ECO:0007669"/>
    <property type="project" value="UniProtKB-KW"/>
</dbReference>
<dbReference type="RefSeq" id="WP_017174701.1">
    <property type="nucleotide sequence ID" value="NZ_CAXOIK010000004.1"/>
</dbReference>
<accession>A0A4Q9WVD7</accession>
<dbReference type="Pfam" id="PF00528">
    <property type="entry name" value="BPD_transp_1"/>
    <property type="match status" value="1"/>
</dbReference>